<dbReference type="InterPro" id="IPR008523">
    <property type="entry name" value="DUF805"/>
</dbReference>
<dbReference type="EMBL" id="JAJATZ010000002">
    <property type="protein sequence ID" value="MCB5198707.1"/>
    <property type="molecule type" value="Genomic_DNA"/>
</dbReference>
<feature type="transmembrane region" description="Helical" evidence="1">
    <location>
        <begin position="168"/>
        <end position="187"/>
    </location>
</feature>
<feature type="transmembrane region" description="Helical" evidence="1">
    <location>
        <begin position="137"/>
        <end position="156"/>
    </location>
</feature>
<dbReference type="Pfam" id="PF14237">
    <property type="entry name" value="GYF_2"/>
    <property type="match status" value="1"/>
</dbReference>
<dbReference type="Pfam" id="PF05656">
    <property type="entry name" value="DUF805"/>
    <property type="match status" value="1"/>
</dbReference>
<name>A0ABS8BSJ0_9RHOB</name>
<evidence type="ECO:0000313" key="3">
    <source>
        <dbReference type="EMBL" id="MCB5198707.1"/>
    </source>
</evidence>
<feature type="domain" description="GYF" evidence="2">
    <location>
        <begin position="4"/>
        <end position="48"/>
    </location>
</feature>
<feature type="transmembrane region" description="Helical" evidence="1">
    <location>
        <begin position="108"/>
        <end position="131"/>
    </location>
</feature>
<reference evidence="3" key="1">
    <citation type="submission" date="2021-10" db="EMBL/GenBank/DDBJ databases">
        <title>Loktanella gaetbuli sp. nov., isolated from a tidal flat.</title>
        <authorList>
            <person name="Park S."/>
            <person name="Yoon J.-H."/>
        </authorList>
    </citation>
    <scope>NUCLEOTIDE SEQUENCE</scope>
    <source>
        <strain evidence="3">TSTF-M6</strain>
    </source>
</reference>
<evidence type="ECO:0000256" key="1">
    <source>
        <dbReference type="SAM" id="Phobius"/>
    </source>
</evidence>
<evidence type="ECO:0000313" key="4">
    <source>
        <dbReference type="Proteomes" id="UP001138961"/>
    </source>
</evidence>
<dbReference type="Proteomes" id="UP001138961">
    <property type="component" value="Unassembled WGS sequence"/>
</dbReference>
<comment type="caution">
    <text evidence="3">The sequence shown here is derived from an EMBL/GenBank/DDBJ whole genome shotgun (WGS) entry which is preliminary data.</text>
</comment>
<protein>
    <submittedName>
        <fullName evidence="3">DUF805 domain-containing protein</fullName>
    </submittedName>
</protein>
<keyword evidence="1" id="KW-1133">Transmembrane helix</keyword>
<sequence length="198" mass="22491">MAQWYYANDGKEHGPIDESEFGALTRSGIVGPRTLVWTDTMKEWEPAHMHVEGVSRTLSQPAGAGRPAVPEYADTGRDYRRQSGMKDAFQQFFARYFDFKGRSNRGEFWWFMLDSIIIGIVLGIVDAALFGEVGQEFGVLGNIWSLAVFIPTIALTARRLHDIDKSGWWQLLLLLPVIGWIILIVWWCRVPDGPNRFG</sequence>
<evidence type="ECO:0000259" key="2">
    <source>
        <dbReference type="Pfam" id="PF14237"/>
    </source>
</evidence>
<keyword evidence="1" id="KW-0472">Membrane</keyword>
<dbReference type="InterPro" id="IPR025640">
    <property type="entry name" value="GYF_2"/>
</dbReference>
<dbReference type="PANTHER" id="PTHR34980:SF2">
    <property type="entry name" value="INNER MEMBRANE PROTEIN YHAH-RELATED"/>
    <property type="match status" value="1"/>
</dbReference>
<keyword evidence="1" id="KW-0812">Transmembrane</keyword>
<keyword evidence="4" id="KW-1185">Reference proteome</keyword>
<dbReference type="PANTHER" id="PTHR34980">
    <property type="entry name" value="INNER MEMBRANE PROTEIN-RELATED-RELATED"/>
    <property type="match status" value="1"/>
</dbReference>
<dbReference type="RefSeq" id="WP_226747602.1">
    <property type="nucleotide sequence ID" value="NZ_JAJATZ010000002.1"/>
</dbReference>
<accession>A0ABS8BSJ0</accession>
<gene>
    <name evidence="3" type="ORF">LGQ03_05595</name>
</gene>
<organism evidence="3 4">
    <name type="scientific">Loktanella gaetbuli</name>
    <dbReference type="NCBI Taxonomy" id="2881335"/>
    <lineage>
        <taxon>Bacteria</taxon>
        <taxon>Pseudomonadati</taxon>
        <taxon>Pseudomonadota</taxon>
        <taxon>Alphaproteobacteria</taxon>
        <taxon>Rhodobacterales</taxon>
        <taxon>Roseobacteraceae</taxon>
        <taxon>Loktanella</taxon>
    </lineage>
</organism>
<proteinExistence type="predicted"/>